<dbReference type="HAMAP" id="MF_00123">
    <property type="entry name" value="Arg_tRNA_synth"/>
    <property type="match status" value="1"/>
</dbReference>
<keyword evidence="6 11" id="KW-0547">Nucleotide-binding</keyword>
<dbReference type="OrthoDB" id="9803211at2"/>
<comment type="similarity">
    <text evidence="2 11 12">Belongs to the class-I aminoacyl-tRNA synthetase family.</text>
</comment>
<dbReference type="SUPFAM" id="SSF47323">
    <property type="entry name" value="Anticodon-binding domain of a subclass of class I aminoacyl-tRNA synthetases"/>
    <property type="match status" value="1"/>
</dbReference>
<dbReference type="InterPro" id="IPR008909">
    <property type="entry name" value="DALR_anticod-bd"/>
</dbReference>
<evidence type="ECO:0000256" key="1">
    <source>
        <dbReference type="ARBA" id="ARBA00004496"/>
    </source>
</evidence>
<evidence type="ECO:0000256" key="3">
    <source>
        <dbReference type="ARBA" id="ARBA00011245"/>
    </source>
</evidence>
<accession>A0A2P5T0T6</accession>
<evidence type="ECO:0000256" key="9">
    <source>
        <dbReference type="ARBA" id="ARBA00023146"/>
    </source>
</evidence>
<dbReference type="AlphaFoldDB" id="A0A2P5T0T6"/>
<reference evidence="15 16" key="1">
    <citation type="journal article" date="2018" name="Genome Biol. Evol.">
        <title>Cladogenesis and Genomic Streamlining in Extracellular Endosymbionts of Tropical Stink Bugs.</title>
        <authorList>
            <person name="Otero-Bravo A."/>
            <person name="Goffredi S."/>
            <person name="Sabree Z.L."/>
        </authorList>
    </citation>
    <scope>NUCLEOTIDE SEQUENCE [LARGE SCALE GENOMIC DNA]</scope>
    <source>
        <strain evidence="15 16">SoEE</strain>
    </source>
</reference>
<evidence type="ECO:0000259" key="13">
    <source>
        <dbReference type="SMART" id="SM00836"/>
    </source>
</evidence>
<proteinExistence type="inferred from homology"/>
<dbReference type="FunFam" id="1.10.730.10:FF:000006">
    <property type="entry name" value="Arginyl-tRNA synthetase 2, mitochondrial"/>
    <property type="match status" value="1"/>
</dbReference>
<dbReference type="EMBL" id="PDKT01000001">
    <property type="protein sequence ID" value="PPI88197.1"/>
    <property type="molecule type" value="Genomic_DNA"/>
</dbReference>
<dbReference type="InterPro" id="IPR035684">
    <property type="entry name" value="ArgRS_core"/>
</dbReference>
<comment type="subcellular location">
    <subcellularLocation>
        <location evidence="1 11">Cytoplasm</location>
    </subcellularLocation>
</comment>
<organism evidence="15 16">
    <name type="scientific">Candidatus Pantoea edessiphila</name>
    <dbReference type="NCBI Taxonomy" id="2044610"/>
    <lineage>
        <taxon>Bacteria</taxon>
        <taxon>Pseudomonadati</taxon>
        <taxon>Pseudomonadota</taxon>
        <taxon>Gammaproteobacteria</taxon>
        <taxon>Enterobacterales</taxon>
        <taxon>Erwiniaceae</taxon>
        <taxon>Pantoea</taxon>
    </lineage>
</organism>
<dbReference type="PANTHER" id="PTHR11956">
    <property type="entry name" value="ARGINYL-TRNA SYNTHETASE"/>
    <property type="match status" value="1"/>
</dbReference>
<keyword evidence="8 11" id="KW-0648">Protein biosynthesis</keyword>
<protein>
    <recommendedName>
        <fullName evidence="11">Arginine--tRNA ligase</fullName>
        <ecNumber evidence="11">6.1.1.19</ecNumber>
    </recommendedName>
    <alternativeName>
        <fullName evidence="11">Arginyl-tRNA synthetase</fullName>
        <shortName evidence="11">ArgRS</shortName>
    </alternativeName>
</protein>
<evidence type="ECO:0000256" key="4">
    <source>
        <dbReference type="ARBA" id="ARBA00022490"/>
    </source>
</evidence>
<evidence type="ECO:0000256" key="7">
    <source>
        <dbReference type="ARBA" id="ARBA00022840"/>
    </source>
</evidence>
<evidence type="ECO:0000256" key="2">
    <source>
        <dbReference type="ARBA" id="ARBA00005594"/>
    </source>
</evidence>
<comment type="subunit">
    <text evidence="3 11">Monomer.</text>
</comment>
<dbReference type="InterPro" id="IPR001278">
    <property type="entry name" value="Arg-tRNA-ligase"/>
</dbReference>
<dbReference type="GO" id="GO:0004814">
    <property type="term" value="F:arginine-tRNA ligase activity"/>
    <property type="evidence" value="ECO:0007669"/>
    <property type="project" value="UniProtKB-UniRule"/>
</dbReference>
<evidence type="ECO:0000256" key="8">
    <source>
        <dbReference type="ARBA" id="ARBA00022917"/>
    </source>
</evidence>
<dbReference type="PANTHER" id="PTHR11956:SF5">
    <property type="entry name" value="ARGININE--TRNA LIGASE, CYTOPLASMIC"/>
    <property type="match status" value="1"/>
</dbReference>
<dbReference type="PROSITE" id="PS00178">
    <property type="entry name" value="AA_TRNA_LIGASE_I"/>
    <property type="match status" value="1"/>
</dbReference>
<dbReference type="InterPro" id="IPR009080">
    <property type="entry name" value="tRNAsynth_Ia_anticodon-bd"/>
</dbReference>
<keyword evidence="7 11" id="KW-0067">ATP-binding</keyword>
<dbReference type="Gene3D" id="1.10.730.10">
    <property type="entry name" value="Isoleucyl-tRNA Synthetase, Domain 1"/>
    <property type="match status" value="1"/>
</dbReference>
<dbReference type="Pfam" id="PF03485">
    <property type="entry name" value="Arg_tRNA_synt_N"/>
    <property type="match status" value="1"/>
</dbReference>
<evidence type="ECO:0000313" key="15">
    <source>
        <dbReference type="EMBL" id="PPI88197.1"/>
    </source>
</evidence>
<gene>
    <name evidence="11" type="primary">argS</name>
    <name evidence="15" type="ORF">CRV12_00975</name>
</gene>
<dbReference type="PRINTS" id="PR01038">
    <property type="entry name" value="TRNASYNTHARG"/>
</dbReference>
<dbReference type="GO" id="GO:0005737">
    <property type="term" value="C:cytoplasm"/>
    <property type="evidence" value="ECO:0007669"/>
    <property type="project" value="UniProtKB-SubCell"/>
</dbReference>
<feature type="domain" description="Arginyl tRNA synthetase N-terminal" evidence="14">
    <location>
        <begin position="1"/>
        <end position="88"/>
    </location>
</feature>
<dbReference type="SUPFAM" id="SSF55190">
    <property type="entry name" value="Arginyl-tRNA synthetase (ArgRS), N-terminal 'additional' domain"/>
    <property type="match status" value="1"/>
</dbReference>
<evidence type="ECO:0000256" key="6">
    <source>
        <dbReference type="ARBA" id="ARBA00022741"/>
    </source>
</evidence>
<comment type="catalytic activity">
    <reaction evidence="10 11">
        <text>tRNA(Arg) + L-arginine + ATP = L-arginyl-tRNA(Arg) + AMP + diphosphate</text>
        <dbReference type="Rhea" id="RHEA:20301"/>
        <dbReference type="Rhea" id="RHEA-COMP:9658"/>
        <dbReference type="Rhea" id="RHEA-COMP:9673"/>
        <dbReference type="ChEBI" id="CHEBI:30616"/>
        <dbReference type="ChEBI" id="CHEBI:32682"/>
        <dbReference type="ChEBI" id="CHEBI:33019"/>
        <dbReference type="ChEBI" id="CHEBI:78442"/>
        <dbReference type="ChEBI" id="CHEBI:78513"/>
        <dbReference type="ChEBI" id="CHEBI:456215"/>
        <dbReference type="EC" id="6.1.1.19"/>
    </reaction>
</comment>
<dbReference type="FunFam" id="3.40.50.620:FF:000030">
    <property type="entry name" value="Arginine--tRNA ligase"/>
    <property type="match status" value="1"/>
</dbReference>
<evidence type="ECO:0000256" key="11">
    <source>
        <dbReference type="HAMAP-Rule" id="MF_00123"/>
    </source>
</evidence>
<evidence type="ECO:0000259" key="14">
    <source>
        <dbReference type="SMART" id="SM01016"/>
    </source>
</evidence>
<dbReference type="SMART" id="SM00836">
    <property type="entry name" value="DALR_1"/>
    <property type="match status" value="1"/>
</dbReference>
<dbReference type="InterPro" id="IPR036695">
    <property type="entry name" value="Arg-tRNA-synth_N_sf"/>
</dbReference>
<keyword evidence="9 11" id="KW-0030">Aminoacyl-tRNA synthetase</keyword>
<name>A0A2P5T0T6_9GAMM</name>
<feature type="short sequence motif" description="'HIGH' region" evidence="11">
    <location>
        <begin position="123"/>
        <end position="133"/>
    </location>
</feature>
<dbReference type="GO" id="GO:0005524">
    <property type="term" value="F:ATP binding"/>
    <property type="evidence" value="ECO:0007669"/>
    <property type="project" value="UniProtKB-UniRule"/>
</dbReference>
<dbReference type="CDD" id="cd00671">
    <property type="entry name" value="ArgRS_core"/>
    <property type="match status" value="1"/>
</dbReference>
<dbReference type="InterPro" id="IPR014729">
    <property type="entry name" value="Rossmann-like_a/b/a_fold"/>
</dbReference>
<dbReference type="Proteomes" id="UP000296153">
    <property type="component" value="Unassembled WGS sequence"/>
</dbReference>
<feature type="domain" description="DALR anticodon binding" evidence="13">
    <location>
        <begin position="463"/>
        <end position="579"/>
    </location>
</feature>
<sequence>MNIKVLISERIIEAMILSGISKADCNPQVRQTSKLQFGNYQVNGIIFLAKKLKKSPISLSKEIIQNLDITDIASKVEIAGIGFINIFIDIRWMEKQAKNMLILPNLGCTPIKPQTIILDYSSPNIAKEMHVGHLRSTIIGDAMAHTFEFIGHNVIRANHIGDWGTQFGMLIAFIEGKKNISHIDMNLSIKDLEECYRQAKYMYETDPSFADITRKYVLKLQKGDQKCLMIWKKIVNLSINQNQKIYDRLNVTLTHKDIMGESLYKNMLPEIVDDLISKGLAVKSQGATVVFLNEFKNKTGKSMGVIIQKKDGGYLYSTIDIACAKYRYEKLKANRIIYYTDSRQNQHLLQVWSIVRKARYVPNSVVFEHHAFGMILDKNNNPFKTRSGDTIKLSELLDESFRRAYKLVKNKNPNINQDKAKNLAETIGISAIKYSELSKNRTTDYIFNWDQMLAFEGNTAPYMQYAYTRLISIFHKSGIDMHLLDAKIIITNYQEEILVMCLLQFEEAITQVANNGTPHIICNYLYQLTSKFSNFYENCSVLNAENISIKNSRLQLCYLTSRVLSQGFNILGIKVLKNM</sequence>
<dbReference type="SMART" id="SM01016">
    <property type="entry name" value="Arg_tRNA_synt_N"/>
    <property type="match status" value="1"/>
</dbReference>
<dbReference type="EC" id="6.1.1.19" evidence="11"/>
<evidence type="ECO:0000313" key="16">
    <source>
        <dbReference type="Proteomes" id="UP000296153"/>
    </source>
</evidence>
<dbReference type="CDD" id="cd07956">
    <property type="entry name" value="Anticodon_Ia_Arg"/>
    <property type="match status" value="1"/>
</dbReference>
<evidence type="ECO:0000256" key="5">
    <source>
        <dbReference type="ARBA" id="ARBA00022598"/>
    </source>
</evidence>
<dbReference type="SUPFAM" id="SSF52374">
    <property type="entry name" value="Nucleotidylyl transferase"/>
    <property type="match status" value="1"/>
</dbReference>
<keyword evidence="4 11" id="KW-0963">Cytoplasm</keyword>
<dbReference type="RefSeq" id="WP_136130806.1">
    <property type="nucleotide sequence ID" value="NZ_PDKT01000001.1"/>
</dbReference>
<dbReference type="InterPro" id="IPR005148">
    <property type="entry name" value="Arg-tRNA-synth_N"/>
</dbReference>
<dbReference type="InterPro" id="IPR001412">
    <property type="entry name" value="aa-tRNA-synth_I_CS"/>
</dbReference>
<dbReference type="GO" id="GO:0006420">
    <property type="term" value="P:arginyl-tRNA aminoacylation"/>
    <property type="evidence" value="ECO:0007669"/>
    <property type="project" value="UniProtKB-UniRule"/>
</dbReference>
<dbReference type="Pfam" id="PF05746">
    <property type="entry name" value="DALR_1"/>
    <property type="match status" value="1"/>
</dbReference>
<dbReference type="Pfam" id="PF00750">
    <property type="entry name" value="tRNA-synt_1d"/>
    <property type="match status" value="1"/>
</dbReference>
<evidence type="ECO:0000256" key="10">
    <source>
        <dbReference type="ARBA" id="ARBA00049339"/>
    </source>
</evidence>
<comment type="caution">
    <text evidence="15">The sequence shown here is derived from an EMBL/GenBank/DDBJ whole genome shotgun (WGS) entry which is preliminary data.</text>
</comment>
<dbReference type="Gene3D" id="3.30.1360.70">
    <property type="entry name" value="Arginyl tRNA synthetase N-terminal domain"/>
    <property type="match status" value="1"/>
</dbReference>
<keyword evidence="5 11" id="KW-0436">Ligase</keyword>
<dbReference type="NCBIfam" id="TIGR00456">
    <property type="entry name" value="argS"/>
    <property type="match status" value="1"/>
</dbReference>
<evidence type="ECO:0000256" key="12">
    <source>
        <dbReference type="RuleBase" id="RU363038"/>
    </source>
</evidence>
<dbReference type="Gene3D" id="3.40.50.620">
    <property type="entry name" value="HUPs"/>
    <property type="match status" value="1"/>
</dbReference>